<sequence length="814" mass="93824">MAALTLLIQESPIHNLNSLESLVNMARKKGKRECILATETLSELFLTEILPSNRKLVKFSKNPALISVVENMPGEKDMVDKKLILWFYESQLKDIYSSFLKALDTMSHDTVLSPKQKAVTSIFKLLTHKPEQENVLLPLLVNKLGDPDYKLASRVSHHLTKLVEEHSQMTMVVLQEVERLLYRPNISTKAQYYAMCFLSQIVLYIDDKELAKKLIDLYFSFFTMYVKKGEVDNKMMSVLLTGVNRAYPYAKVDEKYITDQMNNLHKVVHIVNFNTGLQALMLLYQIMDASESISDRFYVALYRKLADPALKTSSKQTMFLNLLYKAMRSDVADKRIKAFVKRLLQVCSYQSAQFVCGALILVSEILHEKPGLLNLNCTAEDSDDDEHYEDLPEPEEFKTTHYHSESEAAMSEGEIDLGDQQSSWLHRKNLNTQTDKTTYDPFYRNPLYCRADTACIWELQKLTSHFHPSVVVFANNILKGAKIKYSGDPLQDFTLIRFLERFVYKNPKKVDEKDIEDSSKSVSRFRLKPSLPSGVRKLRVNEAAYIAKDEKKIPADEKFFHRYFQQQVKLGKKLKKGDEDVEDVSDDEFEAFLDNFEKQADPKDVFMKKDLDLDFAGEFSKKNKKKKQQDDNSSDDDLDDDDEDLSDEEPEFDEDEMKSAFKEFNANGDDVDFDEEDVAFSDSDDDKSSSKKRKAKVDDDVLDKDFLSSGRKKKKSKEVADLYAAADEFSSIIDSNMDNVDIETLGSQALSNTANSDVKQLRWEIKRDKWIHDKDWKSKKRQMKEKGGRKNYASKPKSSGTFKKESGKMKHKRK</sequence>
<dbReference type="STRING" id="225164.V4AFX5"/>
<feature type="region of interest" description="Disordered" evidence="11">
    <location>
        <begin position="621"/>
        <end position="697"/>
    </location>
</feature>
<protein>
    <recommendedName>
        <fullName evidence="10">CCAAT/enhancer-binding protein zeta</fullName>
    </recommendedName>
    <alternativeName>
        <fullName evidence="8">CCAAT-box-binding transcription factor</fullName>
    </alternativeName>
</protein>
<dbReference type="GO" id="GO:0005634">
    <property type="term" value="C:nucleus"/>
    <property type="evidence" value="ECO:0007669"/>
    <property type="project" value="UniProtKB-SubCell"/>
</dbReference>
<dbReference type="PANTHER" id="PTHR12048">
    <property type="entry name" value="CCAAT-BINDING FACTOR-RELATED"/>
    <property type="match status" value="1"/>
</dbReference>
<dbReference type="InterPro" id="IPR005612">
    <property type="entry name" value="CCAAT-binding_factor"/>
</dbReference>
<evidence type="ECO:0000256" key="6">
    <source>
        <dbReference type="ARBA" id="ARBA00023163"/>
    </source>
</evidence>
<dbReference type="OrthoDB" id="28947at2759"/>
<dbReference type="EMBL" id="KB200129">
    <property type="protein sequence ID" value="ESP02919.1"/>
    <property type="molecule type" value="Genomic_DNA"/>
</dbReference>
<dbReference type="KEGG" id="lgi:LOTGIDRAFT_206059"/>
<dbReference type="AlphaFoldDB" id="V4AFX5"/>
<feature type="compositionally biased region" description="Basic residues" evidence="11">
    <location>
        <begin position="777"/>
        <end position="789"/>
    </location>
</feature>
<dbReference type="CTD" id="20245888"/>
<dbReference type="GeneID" id="20245888"/>
<accession>V4AFX5</accession>
<evidence type="ECO:0000256" key="3">
    <source>
        <dbReference type="ARBA" id="ARBA00022553"/>
    </source>
</evidence>
<dbReference type="InterPro" id="IPR040155">
    <property type="entry name" value="CEBPZ/Mak21-like"/>
</dbReference>
<proteinExistence type="inferred from homology"/>
<feature type="compositionally biased region" description="Acidic residues" evidence="11">
    <location>
        <begin position="669"/>
        <end position="685"/>
    </location>
</feature>
<evidence type="ECO:0000256" key="2">
    <source>
        <dbReference type="ARBA" id="ARBA00007797"/>
    </source>
</evidence>
<keyword evidence="6" id="KW-0804">Transcription</keyword>
<evidence type="ECO:0000256" key="10">
    <source>
        <dbReference type="ARBA" id="ARBA00073389"/>
    </source>
</evidence>
<evidence type="ECO:0000256" key="11">
    <source>
        <dbReference type="SAM" id="MobiDB-lite"/>
    </source>
</evidence>
<dbReference type="Proteomes" id="UP000030746">
    <property type="component" value="Unassembled WGS sequence"/>
</dbReference>
<name>V4AFX5_LOTGI</name>
<evidence type="ECO:0000256" key="5">
    <source>
        <dbReference type="ARBA" id="ARBA00023159"/>
    </source>
</evidence>
<dbReference type="PANTHER" id="PTHR12048:SF0">
    <property type="entry name" value="CCAAT_ENHANCER-BINDING PROTEIN ZETA"/>
    <property type="match status" value="1"/>
</dbReference>
<dbReference type="SUPFAM" id="SSF48371">
    <property type="entry name" value="ARM repeat"/>
    <property type="match status" value="1"/>
</dbReference>
<evidence type="ECO:0000256" key="7">
    <source>
        <dbReference type="ARBA" id="ARBA00023242"/>
    </source>
</evidence>
<evidence type="ECO:0000313" key="13">
    <source>
        <dbReference type="EMBL" id="ESP02919.1"/>
    </source>
</evidence>
<evidence type="ECO:0000256" key="9">
    <source>
        <dbReference type="ARBA" id="ARBA00058879"/>
    </source>
</evidence>
<keyword evidence="14" id="KW-1185">Reference proteome</keyword>
<comment type="subcellular location">
    <subcellularLocation>
        <location evidence="1">Nucleus</location>
    </subcellularLocation>
</comment>
<evidence type="ECO:0000256" key="8">
    <source>
        <dbReference type="ARBA" id="ARBA00031941"/>
    </source>
</evidence>
<comment type="function">
    <text evidence="9">Stimulates transcription from the HSP70 promoter.</text>
</comment>
<dbReference type="RefSeq" id="XP_009046389.1">
    <property type="nucleotide sequence ID" value="XM_009048141.1"/>
</dbReference>
<evidence type="ECO:0000313" key="14">
    <source>
        <dbReference type="Proteomes" id="UP000030746"/>
    </source>
</evidence>
<reference evidence="13 14" key="1">
    <citation type="journal article" date="2013" name="Nature">
        <title>Insights into bilaterian evolution from three spiralian genomes.</title>
        <authorList>
            <person name="Simakov O."/>
            <person name="Marletaz F."/>
            <person name="Cho S.J."/>
            <person name="Edsinger-Gonzales E."/>
            <person name="Havlak P."/>
            <person name="Hellsten U."/>
            <person name="Kuo D.H."/>
            <person name="Larsson T."/>
            <person name="Lv J."/>
            <person name="Arendt D."/>
            <person name="Savage R."/>
            <person name="Osoegawa K."/>
            <person name="de Jong P."/>
            <person name="Grimwood J."/>
            <person name="Chapman J.A."/>
            <person name="Shapiro H."/>
            <person name="Aerts A."/>
            <person name="Otillar R.P."/>
            <person name="Terry A.Y."/>
            <person name="Boore J.L."/>
            <person name="Grigoriev I.V."/>
            <person name="Lindberg D.R."/>
            <person name="Seaver E.C."/>
            <person name="Weisblat D.A."/>
            <person name="Putnam N.H."/>
            <person name="Rokhsar D.S."/>
        </authorList>
    </citation>
    <scope>NUCLEOTIDE SEQUENCE [LARGE SCALE GENOMIC DNA]</scope>
</reference>
<keyword evidence="5" id="KW-0010">Activator</keyword>
<dbReference type="InterPro" id="IPR016024">
    <property type="entry name" value="ARM-type_fold"/>
</dbReference>
<dbReference type="HOGENOM" id="CLU_003417_3_1_1"/>
<dbReference type="OMA" id="EIWCNDE"/>
<evidence type="ECO:0000256" key="4">
    <source>
        <dbReference type="ARBA" id="ARBA00023015"/>
    </source>
</evidence>
<feature type="region of interest" description="Disordered" evidence="11">
    <location>
        <begin position="775"/>
        <end position="814"/>
    </location>
</feature>
<organism evidence="13 14">
    <name type="scientific">Lottia gigantea</name>
    <name type="common">Giant owl limpet</name>
    <dbReference type="NCBI Taxonomy" id="225164"/>
    <lineage>
        <taxon>Eukaryota</taxon>
        <taxon>Metazoa</taxon>
        <taxon>Spiralia</taxon>
        <taxon>Lophotrochozoa</taxon>
        <taxon>Mollusca</taxon>
        <taxon>Gastropoda</taxon>
        <taxon>Patellogastropoda</taxon>
        <taxon>Lottioidea</taxon>
        <taxon>Lottiidae</taxon>
        <taxon>Lottia</taxon>
    </lineage>
</organism>
<dbReference type="Pfam" id="PF03914">
    <property type="entry name" value="CBF"/>
    <property type="match status" value="1"/>
</dbReference>
<feature type="domain" description="CCAAT-binding factor" evidence="12">
    <location>
        <begin position="277"/>
        <end position="474"/>
    </location>
</feature>
<gene>
    <name evidence="13" type="ORF">LOTGIDRAFT_206059</name>
</gene>
<feature type="compositionally biased region" description="Acidic residues" evidence="11">
    <location>
        <begin position="632"/>
        <end position="656"/>
    </location>
</feature>
<keyword evidence="4" id="KW-0805">Transcription regulation</keyword>
<evidence type="ECO:0000259" key="12">
    <source>
        <dbReference type="Pfam" id="PF03914"/>
    </source>
</evidence>
<dbReference type="FunFam" id="1.25.10.10:FF:000805">
    <property type="entry name" value="Similar to transcription factor CBF/MAK21"/>
    <property type="match status" value="1"/>
</dbReference>
<comment type="similarity">
    <text evidence="2">Belongs to the CBF/MAK21 family.</text>
</comment>
<keyword evidence="7" id="KW-0539">Nucleus</keyword>
<keyword evidence="3" id="KW-0597">Phosphoprotein</keyword>
<evidence type="ECO:0000256" key="1">
    <source>
        <dbReference type="ARBA" id="ARBA00004123"/>
    </source>
</evidence>